<dbReference type="SUPFAM" id="SSF56112">
    <property type="entry name" value="Protein kinase-like (PK-like)"/>
    <property type="match status" value="1"/>
</dbReference>
<reference evidence="2 3" key="1">
    <citation type="submission" date="2018-01" db="EMBL/GenBank/DDBJ databases">
        <title>The whole genome sequencing and assembly of Halobacillus litoralis ERB031 strain.</title>
        <authorList>
            <person name="Lee S.-J."/>
            <person name="Park M.-K."/>
            <person name="Kim J.-Y."/>
            <person name="Lee Y.-J."/>
            <person name="Yi H."/>
            <person name="Bahn Y.-S."/>
            <person name="Kim J.F."/>
            <person name="Lee D.-W."/>
        </authorList>
    </citation>
    <scope>NUCLEOTIDE SEQUENCE [LARGE SCALE GENOMIC DNA]</scope>
    <source>
        <strain evidence="2 3">ERB 031</strain>
    </source>
</reference>
<accession>A0A410M9M9</accession>
<dbReference type="InterPro" id="IPR011009">
    <property type="entry name" value="Kinase-like_dom_sf"/>
</dbReference>
<dbReference type="Proteomes" id="UP000287756">
    <property type="component" value="Chromosome"/>
</dbReference>
<gene>
    <name evidence="2" type="ORF">HLI_03775</name>
</gene>
<name>A0A410M9M9_9BACI</name>
<dbReference type="KEGG" id="hli:HLI_03775"/>
<dbReference type="EMBL" id="CP026118">
    <property type="protein sequence ID" value="QAS51397.1"/>
    <property type="molecule type" value="Genomic_DNA"/>
</dbReference>
<evidence type="ECO:0000313" key="2">
    <source>
        <dbReference type="EMBL" id="QAS51397.1"/>
    </source>
</evidence>
<organism evidence="2 3">
    <name type="scientific">Halobacillus litoralis</name>
    <dbReference type="NCBI Taxonomy" id="45668"/>
    <lineage>
        <taxon>Bacteria</taxon>
        <taxon>Bacillati</taxon>
        <taxon>Bacillota</taxon>
        <taxon>Bacilli</taxon>
        <taxon>Bacillales</taxon>
        <taxon>Bacillaceae</taxon>
        <taxon>Halobacillus</taxon>
    </lineage>
</organism>
<evidence type="ECO:0000259" key="1">
    <source>
        <dbReference type="Pfam" id="PF01636"/>
    </source>
</evidence>
<protein>
    <submittedName>
        <fullName evidence="2">Aminoglycoside phosphotransferase family protein</fullName>
    </submittedName>
</protein>
<sequence>MKLALFERKVAEWAHNHAEELGLLRKVVTAEYIWNPGGFVNQSYKITDGKRWRHIKLARKENVPALKQWMQVNSLLMSDFKAPTLICEIKEELVPGYPYGLVFEYFEGKPLSGNDQVTESVLHKLQQLHSSSKMKEHLTRMEPITYADAFTKEYITRFQADLSIIESEKDLLSFVDEETLHFFHQEVDDLQERVCEDEAFRGLASDVVHNDMNWHNVLVDDAGGYRIIDWDDLTSSGDAAMDYSVFLWPFYQTAGWDFWREKVEGLAGEEILDRMHYYFKAKLLDEVIDVLADYIEAEELPEIKNFTQEKAMMTHLEALTKYKALYNGK</sequence>
<proteinExistence type="predicted"/>
<dbReference type="InterPro" id="IPR002575">
    <property type="entry name" value="Aminoglycoside_PTrfase"/>
</dbReference>
<dbReference type="Pfam" id="PF01636">
    <property type="entry name" value="APH"/>
    <property type="match status" value="1"/>
</dbReference>
<dbReference type="RefSeq" id="WP_128523141.1">
    <property type="nucleotide sequence ID" value="NZ_CP026118.1"/>
</dbReference>
<keyword evidence="2" id="KW-0808">Transferase</keyword>
<dbReference type="OrthoDB" id="2534157at2"/>
<dbReference type="Gene3D" id="3.90.1200.10">
    <property type="match status" value="1"/>
</dbReference>
<dbReference type="InterPro" id="IPR052077">
    <property type="entry name" value="CcrZ_PhaseVar_Mediator"/>
</dbReference>
<dbReference type="GO" id="GO:0016740">
    <property type="term" value="F:transferase activity"/>
    <property type="evidence" value="ECO:0007669"/>
    <property type="project" value="UniProtKB-KW"/>
</dbReference>
<feature type="domain" description="Aminoglycoside phosphotransferase" evidence="1">
    <location>
        <begin position="36"/>
        <end position="268"/>
    </location>
</feature>
<dbReference type="AlphaFoldDB" id="A0A410M9M9"/>
<dbReference type="PANTHER" id="PTHR40086">
    <property type="entry name" value="PHOSPHOTRANSFERASE YTMP-RELATED"/>
    <property type="match status" value="1"/>
</dbReference>
<dbReference type="PANTHER" id="PTHR40086:SF1">
    <property type="entry name" value="CELL CYCLE REGULATOR CCRZ"/>
    <property type="match status" value="1"/>
</dbReference>
<evidence type="ECO:0000313" key="3">
    <source>
        <dbReference type="Proteomes" id="UP000287756"/>
    </source>
</evidence>